<dbReference type="InterPro" id="IPR012337">
    <property type="entry name" value="RNaseH-like_sf"/>
</dbReference>
<comment type="caution">
    <text evidence="7">The sequence shown here is derived from an EMBL/GenBank/DDBJ whole genome shotgun (WGS) entry which is preliminary data.</text>
</comment>
<dbReference type="Gene3D" id="1.10.340.70">
    <property type="match status" value="1"/>
</dbReference>
<reference evidence="7 8" key="1">
    <citation type="submission" date="2024-05" db="EMBL/GenBank/DDBJ databases">
        <title>Genome sequencing and assembly of Indian major carp, Cirrhinus mrigala (Hamilton, 1822).</title>
        <authorList>
            <person name="Mohindra V."/>
            <person name="Chowdhury L.M."/>
            <person name="Lal K."/>
            <person name="Jena J.K."/>
        </authorList>
    </citation>
    <scope>NUCLEOTIDE SEQUENCE [LARGE SCALE GENOMIC DNA]</scope>
    <source>
        <strain evidence="7">CM1030</strain>
        <tissue evidence="7">Blood</tissue>
    </source>
</reference>
<evidence type="ECO:0000259" key="6">
    <source>
        <dbReference type="PROSITE" id="PS50994"/>
    </source>
</evidence>
<dbReference type="Proteomes" id="UP001529510">
    <property type="component" value="Unassembled WGS sequence"/>
</dbReference>
<dbReference type="SUPFAM" id="SSF56672">
    <property type="entry name" value="DNA/RNA polymerases"/>
    <property type="match status" value="1"/>
</dbReference>
<dbReference type="PROSITE" id="PS50994">
    <property type="entry name" value="INTEGRASE"/>
    <property type="match status" value="1"/>
</dbReference>
<dbReference type="InterPro" id="IPR043128">
    <property type="entry name" value="Rev_trsase/Diguanyl_cyclase"/>
</dbReference>
<comment type="similarity">
    <text evidence="1">Belongs to the beta type-B retroviral polymerase family. HERV class-II K(HML-2) pol subfamily.</text>
</comment>
<evidence type="ECO:0000256" key="3">
    <source>
        <dbReference type="ARBA" id="ARBA00039658"/>
    </source>
</evidence>
<dbReference type="Gene3D" id="3.30.70.270">
    <property type="match status" value="2"/>
</dbReference>
<feature type="region of interest" description="Disordered" evidence="4">
    <location>
        <begin position="1"/>
        <end position="22"/>
    </location>
</feature>
<dbReference type="AlphaFoldDB" id="A0ABD0MIV2"/>
<dbReference type="PANTHER" id="PTHR37984">
    <property type="entry name" value="PROTEIN CBG26694"/>
    <property type="match status" value="1"/>
</dbReference>
<dbReference type="PANTHER" id="PTHR37984:SF15">
    <property type="entry name" value="INTEGRASE CATALYTIC DOMAIN-CONTAINING PROTEIN"/>
    <property type="match status" value="1"/>
</dbReference>
<evidence type="ECO:0000313" key="7">
    <source>
        <dbReference type="EMBL" id="KAL0149038.1"/>
    </source>
</evidence>
<feature type="domain" description="Reverse transcriptase" evidence="5">
    <location>
        <begin position="118"/>
        <end position="304"/>
    </location>
</feature>
<dbReference type="Gene3D" id="3.30.420.10">
    <property type="entry name" value="Ribonuclease H-like superfamily/Ribonuclease H"/>
    <property type="match status" value="1"/>
</dbReference>
<dbReference type="SUPFAM" id="SSF53098">
    <property type="entry name" value="Ribonuclease H-like"/>
    <property type="match status" value="1"/>
</dbReference>
<evidence type="ECO:0000256" key="1">
    <source>
        <dbReference type="ARBA" id="ARBA00010879"/>
    </source>
</evidence>
<dbReference type="Gene3D" id="3.10.10.10">
    <property type="entry name" value="HIV Type 1 Reverse Transcriptase, subunit A, domain 1"/>
    <property type="match status" value="1"/>
</dbReference>
<dbReference type="InterPro" id="IPR050951">
    <property type="entry name" value="Retrovirus_Pol_polyprotein"/>
</dbReference>
<dbReference type="InterPro" id="IPR036397">
    <property type="entry name" value="RNaseH_sf"/>
</dbReference>
<feature type="region of interest" description="Disordered" evidence="4">
    <location>
        <begin position="874"/>
        <end position="894"/>
    </location>
</feature>
<evidence type="ECO:0000259" key="5">
    <source>
        <dbReference type="PROSITE" id="PS50878"/>
    </source>
</evidence>
<feature type="compositionally biased region" description="Polar residues" evidence="4">
    <location>
        <begin position="1"/>
        <end position="14"/>
    </location>
</feature>
<proteinExistence type="inferred from homology"/>
<dbReference type="CDD" id="cd01647">
    <property type="entry name" value="RT_LTR"/>
    <property type="match status" value="1"/>
</dbReference>
<evidence type="ECO:0000256" key="2">
    <source>
        <dbReference type="ARBA" id="ARBA00012180"/>
    </source>
</evidence>
<dbReference type="PROSITE" id="PS50878">
    <property type="entry name" value="RT_POL"/>
    <property type="match status" value="1"/>
</dbReference>
<evidence type="ECO:0000256" key="4">
    <source>
        <dbReference type="SAM" id="MobiDB-lite"/>
    </source>
</evidence>
<dbReference type="InterPro" id="IPR001584">
    <property type="entry name" value="Integrase_cat-core"/>
</dbReference>
<dbReference type="FunFam" id="3.30.420.10:FF:000032">
    <property type="entry name" value="Retrovirus-related Pol polyprotein from transposon 297-like Protein"/>
    <property type="match status" value="1"/>
</dbReference>
<dbReference type="InterPro" id="IPR041588">
    <property type="entry name" value="Integrase_H2C2"/>
</dbReference>
<gene>
    <name evidence="7" type="ORF">M9458_055653</name>
</gene>
<dbReference type="InterPro" id="IPR000477">
    <property type="entry name" value="RT_dom"/>
</dbReference>
<dbReference type="Pfam" id="PF00665">
    <property type="entry name" value="rve"/>
    <property type="match status" value="1"/>
</dbReference>
<dbReference type="EMBL" id="JAMKFB020000556">
    <property type="protein sequence ID" value="KAL0149038.1"/>
    <property type="molecule type" value="Genomic_DNA"/>
</dbReference>
<feature type="compositionally biased region" description="Polar residues" evidence="4">
    <location>
        <begin position="874"/>
        <end position="885"/>
    </location>
</feature>
<feature type="domain" description="Integrase catalytic" evidence="6">
    <location>
        <begin position="674"/>
        <end position="832"/>
    </location>
</feature>
<dbReference type="Pfam" id="PF17919">
    <property type="entry name" value="RT_RNaseH_2"/>
    <property type="match status" value="1"/>
</dbReference>
<dbReference type="Pfam" id="PF00078">
    <property type="entry name" value="RVT_1"/>
    <property type="match status" value="1"/>
</dbReference>
<dbReference type="Gene3D" id="3.10.20.370">
    <property type="match status" value="1"/>
</dbReference>
<organism evidence="7 8">
    <name type="scientific">Cirrhinus mrigala</name>
    <name type="common">Mrigala</name>
    <dbReference type="NCBI Taxonomy" id="683832"/>
    <lineage>
        <taxon>Eukaryota</taxon>
        <taxon>Metazoa</taxon>
        <taxon>Chordata</taxon>
        <taxon>Craniata</taxon>
        <taxon>Vertebrata</taxon>
        <taxon>Euteleostomi</taxon>
        <taxon>Actinopterygii</taxon>
        <taxon>Neopterygii</taxon>
        <taxon>Teleostei</taxon>
        <taxon>Ostariophysi</taxon>
        <taxon>Cypriniformes</taxon>
        <taxon>Cyprinidae</taxon>
        <taxon>Labeoninae</taxon>
        <taxon>Labeonini</taxon>
        <taxon>Cirrhinus</taxon>
    </lineage>
</organism>
<dbReference type="FunFam" id="3.10.20.370:FF:000001">
    <property type="entry name" value="Retrovirus-related Pol polyprotein from transposon 17.6-like protein"/>
    <property type="match status" value="1"/>
</dbReference>
<dbReference type="CDD" id="cd09274">
    <property type="entry name" value="RNase_HI_RT_Ty3"/>
    <property type="match status" value="1"/>
</dbReference>
<evidence type="ECO:0000313" key="8">
    <source>
        <dbReference type="Proteomes" id="UP001529510"/>
    </source>
</evidence>
<dbReference type="InterPro" id="IPR041577">
    <property type="entry name" value="RT_RNaseH_2"/>
</dbReference>
<dbReference type="EC" id="3.1.26.4" evidence="2"/>
<dbReference type="GO" id="GO:0004523">
    <property type="term" value="F:RNA-DNA hybrid ribonuclease activity"/>
    <property type="evidence" value="ECO:0007669"/>
    <property type="project" value="UniProtKB-EC"/>
</dbReference>
<keyword evidence="8" id="KW-1185">Reference proteome</keyword>
<feature type="non-terminal residue" evidence="7">
    <location>
        <position position="894"/>
    </location>
</feature>
<dbReference type="FunFam" id="1.10.340.70:FF:000001">
    <property type="entry name" value="Retrovirus-related Pol polyprotein from transposon gypsy-like Protein"/>
    <property type="match status" value="1"/>
</dbReference>
<name>A0ABD0MIV2_CIRMR</name>
<accession>A0ABD0MIV2</accession>
<sequence length="894" mass="101420">MNDNEVFDRSNQIPSEPRMPVSASRAFDTPVLTSTRYVDRAMASPVNQNPDLSLLINEIAEKLGQSITAQLRSDKTNHIDKDLFNLGLGDIDINWSQISDDCKSKLTQLLADYQDIFSKHPLDCGEATGYVHRIRLMDDRPFRLPYRRVPPAHYEKLDKFSLTWKKKVSSGSLQADCLAALGGNCIFSTMDLTSGFYNIPMKEEDKKYTAFTTPLGLHEYNRMPQGICNSPASFMRMMLGIFGDLNFSKLLCYLDDLLIFAPSESEALSRLRTVFQRLRENNLKLSPKKCHLLQRQVRFLGHIIDSGGVSVDPAKVEVITRITAQDLMDNDGCTPSVKRIKSFLGMVFYYQHFIPNCSSVSKPLFSLTAGQKRRGKLSKDRKFQGTYRKLAPSDWTTECQVAFDKLKAALLECVMLAHPDFNEPFILSVDASLDELGAVLSQVPKGELQARPIAFASKTLSTSQRRYPAHRLEFMALKWSVCEKGHKFTIWTDNNPLTYLLTKPKLDAYELRWVSKLAAYTFDLKHLPGKANVVADTLSRDPFVEPIGQRLLSEPYSSLMREANGVGEDSVHDVFRWNKLEVRDDVMYKVTKDPLSKKKRFQYVLPGILKNKALSGIHDLAGHQGQDRTLSLARQRFYWPDMEKNIREYVKCCQRCVFAKTPEPAARAPLESIKSSAPMELVCIDFWSAEDSKQCSVDVLIVTDHFTKLAHAFPCTNQTAKQVARKLWDNVFCIYGFPERIHSDQGTNFESNLIADLLCLAGVAKSHTTAYHPMGNGGTERFNRTLGNMLRSLPLKAKHQWPQQIQTLTFAYNATIHETTGYAPFFLMFGRIPRLPVDIMFNQVLDNPEAANYDSYAKSLLSCLKNAMHIAQKHSSVEQQHQAHQYNKRVKGTH</sequence>
<dbReference type="InterPro" id="IPR043502">
    <property type="entry name" value="DNA/RNA_pol_sf"/>
</dbReference>
<dbReference type="GO" id="GO:0006259">
    <property type="term" value="P:DNA metabolic process"/>
    <property type="evidence" value="ECO:0007669"/>
    <property type="project" value="UniProtKB-ARBA"/>
</dbReference>
<dbReference type="Pfam" id="PF17921">
    <property type="entry name" value="Integrase_H2C2"/>
    <property type="match status" value="1"/>
</dbReference>
<protein>
    <recommendedName>
        <fullName evidence="3">Gypsy retrotransposon integrase-like protein 1</fullName>
        <ecNumber evidence="2">3.1.26.4</ecNumber>
    </recommendedName>
</protein>